<dbReference type="OrthoDB" id="5361617at2759"/>
<accession>A5DUS8</accession>
<gene>
    <name evidence="2" type="ORF">LELG_01114</name>
</gene>
<dbReference type="EMBL" id="CH981524">
    <property type="protein sequence ID" value="EDK42936.1"/>
    <property type="molecule type" value="Genomic_DNA"/>
</dbReference>
<evidence type="ECO:0000256" key="1">
    <source>
        <dbReference type="SAM" id="MobiDB-lite"/>
    </source>
</evidence>
<dbReference type="HOGENOM" id="CLU_049919_0_0_1"/>
<dbReference type="FunCoup" id="A5DUS8">
    <property type="interactions" value="29"/>
</dbReference>
<feature type="region of interest" description="Disordered" evidence="1">
    <location>
        <begin position="330"/>
        <end position="387"/>
    </location>
</feature>
<keyword evidence="3" id="KW-1185">Reference proteome</keyword>
<dbReference type="VEuPathDB" id="FungiDB:LELG_01114"/>
<feature type="compositionally biased region" description="Low complexity" evidence="1">
    <location>
        <begin position="345"/>
        <end position="364"/>
    </location>
</feature>
<dbReference type="AlphaFoldDB" id="A5DUS8"/>
<dbReference type="GeneID" id="5235614"/>
<dbReference type="OMA" id="PITKIWA"/>
<protein>
    <submittedName>
        <fullName evidence="2">Nonsense-mediated decay protein 4</fullName>
    </submittedName>
</protein>
<organism evidence="2 3">
    <name type="scientific">Lodderomyces elongisporus (strain ATCC 11503 / CBS 2605 / JCM 1781 / NBRC 1676 / NRRL YB-4239)</name>
    <name type="common">Yeast</name>
    <name type="synonym">Saccharomyces elongisporus</name>
    <dbReference type="NCBI Taxonomy" id="379508"/>
    <lineage>
        <taxon>Eukaryota</taxon>
        <taxon>Fungi</taxon>
        <taxon>Dikarya</taxon>
        <taxon>Ascomycota</taxon>
        <taxon>Saccharomycotina</taxon>
        <taxon>Pichiomycetes</taxon>
        <taxon>Debaryomycetaceae</taxon>
        <taxon>Candida/Lodderomyces clade</taxon>
        <taxon>Lodderomyces</taxon>
    </lineage>
</organism>
<feature type="compositionally biased region" description="Basic residues" evidence="1">
    <location>
        <begin position="365"/>
        <end position="379"/>
    </location>
</feature>
<sequence>MSNNYGSNETRGFYHDELVETYNATVGNSTQMHTAPSEDANKLRQVRLILDHTAFVRGIGNVKRWFHEEYISQNFNKSADPIKLNIYIPSYTLHEFDYVKRGTSISATNAREAIKFIDNYLENNLFDQKTRENQNGTNQGLQRILYNVNLESPTDATPSWNNCAKYKLYSPLIKDFPNMKTDFNANAVGNSPAQSADDHDLANHGDYSSDFNASFAIDYDSLAEMPSRLKYLIRTCIYKRYIERYIPTPKNSIEEWKLVTEDPITKIWAKAYGIDCVNVNEAELLIFQNYDVNLFRIYNPFSSSEDEFDPRNNILQNKIDTTLYSYQSIKQDPPKVNFKGRSRRNNNNNNNNNNENSNNNITNKNKNKNKNNKQKQKQKQNKEDDKTICANIKESKEKSQKKKRIPVDGVVHEEINDNTGYGLVKKEKFKAINYAPRGSGELWKP</sequence>
<name>A5DUS8_LODEL</name>
<dbReference type="Proteomes" id="UP000001996">
    <property type="component" value="Unassembled WGS sequence"/>
</dbReference>
<evidence type="ECO:0000313" key="2">
    <source>
        <dbReference type="EMBL" id="EDK42936.1"/>
    </source>
</evidence>
<reference evidence="2 3" key="1">
    <citation type="journal article" date="2009" name="Nature">
        <title>Evolution of pathogenicity and sexual reproduction in eight Candida genomes.</title>
        <authorList>
            <person name="Butler G."/>
            <person name="Rasmussen M.D."/>
            <person name="Lin M.F."/>
            <person name="Santos M.A."/>
            <person name="Sakthikumar S."/>
            <person name="Munro C.A."/>
            <person name="Rheinbay E."/>
            <person name="Grabherr M."/>
            <person name="Forche A."/>
            <person name="Reedy J.L."/>
            <person name="Agrafioti I."/>
            <person name="Arnaud M.B."/>
            <person name="Bates S."/>
            <person name="Brown A.J."/>
            <person name="Brunke S."/>
            <person name="Costanzo M.C."/>
            <person name="Fitzpatrick D.A."/>
            <person name="de Groot P.W."/>
            <person name="Harris D."/>
            <person name="Hoyer L.L."/>
            <person name="Hube B."/>
            <person name="Klis F.M."/>
            <person name="Kodira C."/>
            <person name="Lennard N."/>
            <person name="Logue M.E."/>
            <person name="Martin R."/>
            <person name="Neiman A.M."/>
            <person name="Nikolaou E."/>
            <person name="Quail M.A."/>
            <person name="Quinn J."/>
            <person name="Santos M.C."/>
            <person name="Schmitzberger F.F."/>
            <person name="Sherlock G."/>
            <person name="Shah P."/>
            <person name="Silverstein K.A."/>
            <person name="Skrzypek M.S."/>
            <person name="Soll D."/>
            <person name="Staggs R."/>
            <person name="Stansfield I."/>
            <person name="Stumpf M.P."/>
            <person name="Sudbery P.E."/>
            <person name="Srikantha T."/>
            <person name="Zeng Q."/>
            <person name="Berman J."/>
            <person name="Berriman M."/>
            <person name="Heitman J."/>
            <person name="Gow N.A."/>
            <person name="Lorenz M.C."/>
            <person name="Birren B.W."/>
            <person name="Kellis M."/>
            <person name="Cuomo C.A."/>
        </authorList>
    </citation>
    <scope>NUCLEOTIDE SEQUENCE [LARGE SCALE GENOMIC DNA]</scope>
    <source>
        <strain evidence="3">ATCC 11503 / BCRC 21390 / CBS 2605 / JCM 1781 / NBRC 1676 / NRRL YB-4239</strain>
    </source>
</reference>
<dbReference type="InParanoid" id="A5DUS8"/>
<dbReference type="KEGG" id="lel:PVL30_001079"/>
<dbReference type="eggNOG" id="ENOG502S5VM">
    <property type="taxonomic scope" value="Eukaryota"/>
</dbReference>
<evidence type="ECO:0000313" key="3">
    <source>
        <dbReference type="Proteomes" id="UP000001996"/>
    </source>
</evidence>
<proteinExistence type="predicted"/>
<dbReference type="STRING" id="379508.A5DUS8"/>